<protein>
    <submittedName>
        <fullName evidence="1">DnaJ-domain-containing protein</fullName>
    </submittedName>
</protein>
<organism evidence="1 2">
    <name type="scientific">Leucogyrophana mollusca</name>
    <dbReference type="NCBI Taxonomy" id="85980"/>
    <lineage>
        <taxon>Eukaryota</taxon>
        <taxon>Fungi</taxon>
        <taxon>Dikarya</taxon>
        <taxon>Basidiomycota</taxon>
        <taxon>Agaricomycotina</taxon>
        <taxon>Agaricomycetes</taxon>
        <taxon>Agaricomycetidae</taxon>
        <taxon>Boletales</taxon>
        <taxon>Boletales incertae sedis</taxon>
        <taxon>Leucogyrophana</taxon>
    </lineage>
</organism>
<keyword evidence="2" id="KW-1185">Reference proteome</keyword>
<evidence type="ECO:0000313" key="2">
    <source>
        <dbReference type="Proteomes" id="UP000790709"/>
    </source>
</evidence>
<dbReference type="EMBL" id="MU266355">
    <property type="protein sequence ID" value="KAH7928275.1"/>
    <property type="molecule type" value="Genomic_DNA"/>
</dbReference>
<gene>
    <name evidence="1" type="ORF">BV22DRAFT_219614</name>
</gene>
<evidence type="ECO:0000313" key="1">
    <source>
        <dbReference type="EMBL" id="KAH7928275.1"/>
    </source>
</evidence>
<reference evidence="1" key="1">
    <citation type="journal article" date="2021" name="New Phytol.">
        <title>Evolutionary innovations through gain and loss of genes in the ectomycorrhizal Boletales.</title>
        <authorList>
            <person name="Wu G."/>
            <person name="Miyauchi S."/>
            <person name="Morin E."/>
            <person name="Kuo A."/>
            <person name="Drula E."/>
            <person name="Varga T."/>
            <person name="Kohler A."/>
            <person name="Feng B."/>
            <person name="Cao Y."/>
            <person name="Lipzen A."/>
            <person name="Daum C."/>
            <person name="Hundley H."/>
            <person name="Pangilinan J."/>
            <person name="Johnson J."/>
            <person name="Barry K."/>
            <person name="LaButti K."/>
            <person name="Ng V."/>
            <person name="Ahrendt S."/>
            <person name="Min B."/>
            <person name="Choi I.G."/>
            <person name="Park H."/>
            <person name="Plett J.M."/>
            <person name="Magnuson J."/>
            <person name="Spatafora J.W."/>
            <person name="Nagy L.G."/>
            <person name="Henrissat B."/>
            <person name="Grigoriev I.V."/>
            <person name="Yang Z.L."/>
            <person name="Xu J."/>
            <person name="Martin F.M."/>
        </authorList>
    </citation>
    <scope>NUCLEOTIDE SEQUENCE</scope>
    <source>
        <strain evidence="1">KUC20120723A-06</strain>
    </source>
</reference>
<accession>A0ACB8BQT0</accession>
<proteinExistence type="predicted"/>
<dbReference type="Proteomes" id="UP000790709">
    <property type="component" value="Unassembled WGS sequence"/>
</dbReference>
<name>A0ACB8BQT0_9AGAM</name>
<sequence>MMFSYVFSSATTLFYLPGGDDKDPLPFYSRRIPWLRPPQEPPPSCETQGYRITPSHRCSEKASKLSAMNEVLSTDDLYCILGIPRSPTIDKITIRRAYLSRSKACHPDKFPGNPKATHAFQKVSVAYDVLSQPASKRMYDSRSPTSQCDFFASRSAVQADETLKGVILGIISDFLDGDMEMIRTLLRAINDINPSLRLGDDGINSVLSVFQRIRERALTCRTCIVALHTELIRVLEIQSAFRQLPYFDITGRSRLTIQLTRITLSLPVTLEKAIQEQHADFYSGSQPTNHDRDSDKTALLPRQVILLIRGIDVILDRMERILG</sequence>
<comment type="caution">
    <text evidence="1">The sequence shown here is derived from an EMBL/GenBank/DDBJ whole genome shotgun (WGS) entry which is preliminary data.</text>
</comment>